<dbReference type="RefSeq" id="WP_259091574.1">
    <property type="nucleotide sequence ID" value="NZ_BAAAZC010000015.1"/>
</dbReference>
<name>A0ABP7PY39_9SPHI</name>
<reference evidence="2" key="1">
    <citation type="journal article" date="2019" name="Int. J. Syst. Evol. Microbiol.">
        <title>The Global Catalogue of Microorganisms (GCM) 10K type strain sequencing project: providing services to taxonomists for standard genome sequencing and annotation.</title>
        <authorList>
            <consortium name="The Broad Institute Genomics Platform"/>
            <consortium name="The Broad Institute Genome Sequencing Center for Infectious Disease"/>
            <person name="Wu L."/>
            <person name="Ma J."/>
        </authorList>
    </citation>
    <scope>NUCLEOTIDE SEQUENCE [LARGE SCALE GENOMIC DNA]</scope>
    <source>
        <strain evidence="2">JCM 16601</strain>
    </source>
</reference>
<sequence>MSEIEVLENIATKAVHRLRTETLTSGQPFMINVNSLPAGQCYLEFPDKTIQLVTFVQGKNDFVPVRNLRARDRERLRKRLGL</sequence>
<evidence type="ECO:0000313" key="1">
    <source>
        <dbReference type="EMBL" id="GAA3971961.1"/>
    </source>
</evidence>
<protein>
    <submittedName>
        <fullName evidence="1">Uncharacterized protein</fullName>
    </submittedName>
</protein>
<dbReference type="EMBL" id="BAAAZC010000015">
    <property type="protein sequence ID" value="GAA3971961.1"/>
    <property type="molecule type" value="Genomic_DNA"/>
</dbReference>
<proteinExistence type="predicted"/>
<evidence type="ECO:0000313" key="2">
    <source>
        <dbReference type="Proteomes" id="UP001500742"/>
    </source>
</evidence>
<comment type="caution">
    <text evidence="1">The sequence shown here is derived from an EMBL/GenBank/DDBJ whole genome shotgun (WGS) entry which is preliminary data.</text>
</comment>
<dbReference type="Proteomes" id="UP001500742">
    <property type="component" value="Unassembled WGS sequence"/>
</dbReference>
<keyword evidence="2" id="KW-1185">Reference proteome</keyword>
<gene>
    <name evidence="1" type="ORF">GCM10022210_21930</name>
</gene>
<organism evidence="1 2">
    <name type="scientific">Mucilaginibacter dorajii</name>
    <dbReference type="NCBI Taxonomy" id="692994"/>
    <lineage>
        <taxon>Bacteria</taxon>
        <taxon>Pseudomonadati</taxon>
        <taxon>Bacteroidota</taxon>
        <taxon>Sphingobacteriia</taxon>
        <taxon>Sphingobacteriales</taxon>
        <taxon>Sphingobacteriaceae</taxon>
        <taxon>Mucilaginibacter</taxon>
    </lineage>
</organism>
<accession>A0ABP7PY39</accession>